<feature type="region of interest" description="Disordered" evidence="1">
    <location>
        <begin position="532"/>
        <end position="609"/>
    </location>
</feature>
<dbReference type="PANTHER" id="PTHR14596:SF72">
    <property type="entry name" value="ZINC FINGER PROTEIN MSN2-RELATED"/>
    <property type="match status" value="1"/>
</dbReference>
<feature type="compositionally biased region" description="Basic and acidic residues" evidence="1">
    <location>
        <begin position="553"/>
        <end position="568"/>
    </location>
</feature>
<comment type="caution">
    <text evidence="2">The sequence shown here is derived from an EMBL/GenBank/DDBJ whole genome shotgun (WGS) entry which is preliminary data.</text>
</comment>
<evidence type="ECO:0000313" key="3">
    <source>
        <dbReference type="Proteomes" id="UP001165063"/>
    </source>
</evidence>
<feature type="compositionally biased region" description="Polar residues" evidence="1">
    <location>
        <begin position="650"/>
        <end position="663"/>
    </location>
</feature>
<reference evidence="2" key="1">
    <citation type="submission" date="2023-04" db="EMBL/GenBank/DDBJ databases">
        <title>Ambrosiozyma monospora NBRC 1965.</title>
        <authorList>
            <person name="Ichikawa N."/>
            <person name="Sato H."/>
            <person name="Tonouchi N."/>
        </authorList>
    </citation>
    <scope>NUCLEOTIDE SEQUENCE</scope>
    <source>
        <strain evidence="2">NBRC 1965</strain>
    </source>
</reference>
<feature type="region of interest" description="Disordered" evidence="1">
    <location>
        <begin position="396"/>
        <end position="415"/>
    </location>
</feature>
<evidence type="ECO:0000313" key="2">
    <source>
        <dbReference type="EMBL" id="GMG37894.1"/>
    </source>
</evidence>
<dbReference type="GO" id="GO:0000987">
    <property type="term" value="F:cis-regulatory region sequence-specific DNA binding"/>
    <property type="evidence" value="ECO:0007669"/>
    <property type="project" value="TreeGrafter"/>
</dbReference>
<feature type="compositionally biased region" description="Polar residues" evidence="1">
    <location>
        <begin position="817"/>
        <end position="845"/>
    </location>
</feature>
<feature type="compositionally biased region" description="Low complexity" evidence="1">
    <location>
        <begin position="17"/>
        <end position="33"/>
    </location>
</feature>
<dbReference type="GO" id="GO:0000981">
    <property type="term" value="F:DNA-binding transcription factor activity, RNA polymerase II-specific"/>
    <property type="evidence" value="ECO:0007669"/>
    <property type="project" value="TreeGrafter"/>
</dbReference>
<feature type="compositionally biased region" description="Basic residues" evidence="1">
    <location>
        <begin position="34"/>
        <end position="44"/>
    </location>
</feature>
<dbReference type="PANTHER" id="PTHR14596">
    <property type="entry name" value="ZINC FINGER PROTEIN"/>
    <property type="match status" value="1"/>
</dbReference>
<feature type="compositionally biased region" description="Gly residues" evidence="1">
    <location>
        <begin position="1108"/>
        <end position="1119"/>
    </location>
</feature>
<gene>
    <name evidence="2" type="ORF">Amon01_000488100</name>
</gene>
<feature type="compositionally biased region" description="Low complexity" evidence="1">
    <location>
        <begin position="701"/>
        <end position="733"/>
    </location>
</feature>
<sequence length="1341" mass="143049">MISISEEEPTLVGSGSGSSTSPSPTSTNSSSNTPKKKKNHHVLKGKVAASEEPTDSIAFGNSPSLQALSEILNHKVNKKQSMTEIHSIEEEEEDDEDDDLEDEDFNDNDNEFPSATTATATATTITTVTITDSQLHQKQQQKSNSTYSTIDASTAYDSTTTTTTNNSKGQSVYSTYSSTNASTTSFYTAHSQDAASVSASVSLSDNVTFGRNSISGLDDSDLVSLGSTIKSLHDANGMKDHLEGNGHVEMEAQFVKMKMGGFVTASSCVTVPNNTSNSHVNGNAGSGFGFGSKAPAGSSALGIAPNLAPPQRLSGKFHKGDLPADISTNSVHQIGYDDEESDVSFNFSPAPSPSVERHTHVNAKPINNNSNSNKNSKRYSMMLVRDSTMEDIQARTPTVSTGTSTPMSTAAPISNSKPISVSAPISTIHNGLPLPLMNSNNTTTTTTRSKHLSLMPTRPTTPPPQQPPHSMSMHFTGTPSPIKGYGELDIKLDSFASLSVLNSTPNIGSRSGDDGSNSDGVFEDALEDELVEPVKQNVKTPKPEPATPVLKGPEAHEPVFGKLQDEPKTPVLGMSKHAQSTSKSKTKSYAVDSTPNKKTPQQQLHPKRSKLTFKGLFKRTSTANLVGTPGQGSSTNANGGGSKANVLATPGNNKRNSVSSSHASLMGVAQSPAFSHMSNGSFSSFGSHFRSKSYGDFEKLSSSQQHQQQQQQQTQQQQLQQKSQSQPVQQESNKFNKKTTKEKKERKEKGRSFFSSWKRKSMSFGQPLDANNNNNNSNTTATANSAAVKQHKHTFSSLFRTKSTEQLNNHAKHQSMPLLSSGSGSAKPTSVPAIQTTPAQQTSRKSSLLGTYGFDDAQTAVKHQGLVLSTPIIPSTTTSTPLGLITPSSASATATPTATPATPAVYEYGVSKVMAKARAHTGTSGVHKHTEAELYEASPFEQPLRLDDEVVDNEEDEVDDVLKPSLTPVQEPVREVFSLSENVKEKDGERRGSKVNDNVTGGDENLIDSVVARGANVNMLPVSPLNSNKLEKIESNLESLNSGGSRRSSALASPRLHMGDSVFPRSLSIEEVHSIVTIERSKSTRSIKSLKNSLAMAASGSGVPRSGSGSGGSGSGSISGSGSSRSIVEMLKNGDHDEFDELVIPDGSGRVLVRSPSGHSVKLSGLPGIGANGSGLKSKRNSILKNRQFDSSTSLHSIIESESRIGVSKLAHTPASAPINDDEEDEEEEEDEESDHDVDIDEPEVDYIGRIGAATPRSEISAGDGCTIKGDSNGDGDKLSYEAKDVDELISMMDFSKGDEELDTEFDMDVNIDSPNADDDDDDDLYSIYDNHKKVDAYPWF</sequence>
<protein>
    <submittedName>
        <fullName evidence="2">Unnamed protein product</fullName>
    </submittedName>
</protein>
<feature type="compositionally biased region" description="Polar residues" evidence="1">
    <location>
        <begin position="622"/>
        <end position="637"/>
    </location>
</feature>
<feature type="compositionally biased region" description="Polar residues" evidence="1">
    <location>
        <begin position="591"/>
        <end position="604"/>
    </location>
</feature>
<keyword evidence="3" id="KW-1185">Reference proteome</keyword>
<proteinExistence type="predicted"/>
<feature type="region of interest" description="Disordered" evidence="1">
    <location>
        <begin position="1"/>
        <end position="61"/>
    </location>
</feature>
<feature type="compositionally biased region" description="Low complexity" evidence="1">
    <location>
        <begin position="770"/>
        <end position="787"/>
    </location>
</feature>
<feature type="compositionally biased region" description="Acidic residues" evidence="1">
    <location>
        <begin position="89"/>
        <end position="110"/>
    </location>
</feature>
<organism evidence="2 3">
    <name type="scientific">Ambrosiozyma monospora</name>
    <name type="common">Yeast</name>
    <name type="synonym">Endomycopsis monosporus</name>
    <dbReference type="NCBI Taxonomy" id="43982"/>
    <lineage>
        <taxon>Eukaryota</taxon>
        <taxon>Fungi</taxon>
        <taxon>Dikarya</taxon>
        <taxon>Ascomycota</taxon>
        <taxon>Saccharomycotina</taxon>
        <taxon>Pichiomycetes</taxon>
        <taxon>Pichiales</taxon>
        <taxon>Pichiaceae</taxon>
        <taxon>Ambrosiozyma</taxon>
    </lineage>
</organism>
<feature type="region of interest" description="Disordered" evidence="1">
    <location>
        <begin position="807"/>
        <end position="845"/>
    </location>
</feature>
<evidence type="ECO:0000256" key="1">
    <source>
        <dbReference type="SAM" id="MobiDB-lite"/>
    </source>
</evidence>
<dbReference type="EMBL" id="BSXU01002478">
    <property type="protein sequence ID" value="GMG37894.1"/>
    <property type="molecule type" value="Genomic_DNA"/>
</dbReference>
<accession>A0A9W7DH70</accession>
<dbReference type="GO" id="GO:0042594">
    <property type="term" value="P:response to starvation"/>
    <property type="evidence" value="ECO:0007669"/>
    <property type="project" value="TreeGrafter"/>
</dbReference>
<feature type="region of interest" description="Disordered" evidence="1">
    <location>
        <begin position="74"/>
        <end position="120"/>
    </location>
</feature>
<feature type="region of interest" description="Disordered" evidence="1">
    <location>
        <begin position="1209"/>
        <end position="1279"/>
    </location>
</feature>
<dbReference type="GO" id="GO:0005634">
    <property type="term" value="C:nucleus"/>
    <property type="evidence" value="ECO:0007669"/>
    <property type="project" value="TreeGrafter"/>
</dbReference>
<feature type="compositionally biased region" description="Basic and acidic residues" evidence="1">
    <location>
        <begin position="742"/>
        <end position="751"/>
    </location>
</feature>
<feature type="region of interest" description="Disordered" evidence="1">
    <location>
        <begin position="696"/>
        <end position="793"/>
    </location>
</feature>
<dbReference type="Proteomes" id="UP001165063">
    <property type="component" value="Unassembled WGS sequence"/>
</dbReference>
<feature type="region of interest" description="Disordered" evidence="1">
    <location>
        <begin position="622"/>
        <end position="664"/>
    </location>
</feature>
<feature type="region of interest" description="Disordered" evidence="1">
    <location>
        <begin position="434"/>
        <end position="480"/>
    </location>
</feature>
<name>A0A9W7DH70_AMBMO</name>
<feature type="compositionally biased region" description="Acidic residues" evidence="1">
    <location>
        <begin position="1220"/>
        <end position="1245"/>
    </location>
</feature>
<feature type="region of interest" description="Disordered" evidence="1">
    <location>
        <begin position="1098"/>
        <end position="1124"/>
    </location>
</feature>